<dbReference type="Pfam" id="PF05838">
    <property type="entry name" value="Glyco_hydro_108"/>
    <property type="match status" value="1"/>
</dbReference>
<feature type="domain" description="SH3b" evidence="3">
    <location>
        <begin position="388"/>
        <end position="451"/>
    </location>
</feature>
<name>A0A7X4YT81_9BACL</name>
<feature type="chain" id="PRO_5038601985" evidence="2">
    <location>
        <begin position="23"/>
        <end position="648"/>
    </location>
</feature>
<dbReference type="PANTHER" id="PTHR34408:SF1">
    <property type="entry name" value="GLYCOSYL HYDROLASE FAMILY 19 DOMAIN-CONTAINING PROTEIN HI_1415"/>
    <property type="match status" value="1"/>
</dbReference>
<organism evidence="4 5">
    <name type="scientific">Paenibacillus sacheonensis</name>
    <dbReference type="NCBI Taxonomy" id="742054"/>
    <lineage>
        <taxon>Bacteria</taxon>
        <taxon>Bacillati</taxon>
        <taxon>Bacillota</taxon>
        <taxon>Bacilli</taxon>
        <taxon>Bacillales</taxon>
        <taxon>Paenibacillaceae</taxon>
        <taxon>Paenibacillus</taxon>
    </lineage>
</organism>
<keyword evidence="2" id="KW-0732">Signal</keyword>
<protein>
    <submittedName>
        <fullName evidence="4">SH3 domain-containing protein</fullName>
    </submittedName>
</protein>
<reference evidence="4 5" key="1">
    <citation type="submission" date="2020-01" db="EMBL/GenBank/DDBJ databases">
        <title>Paenibacillus soybeanensis sp. nov. isolated from the nodules of soybean (Glycine max(L.) Merr).</title>
        <authorList>
            <person name="Wang H."/>
        </authorList>
    </citation>
    <scope>NUCLEOTIDE SEQUENCE [LARGE SCALE GENOMIC DNA]</scope>
    <source>
        <strain evidence="4 5">DSM 23054</strain>
    </source>
</reference>
<dbReference type="AlphaFoldDB" id="A0A7X4YT81"/>
<evidence type="ECO:0000313" key="4">
    <source>
        <dbReference type="EMBL" id="NBC72131.1"/>
    </source>
</evidence>
<gene>
    <name evidence="4" type="ORF">GT003_24300</name>
</gene>
<dbReference type="InterPro" id="IPR008565">
    <property type="entry name" value="TtsA-like_GH18_dom"/>
</dbReference>
<evidence type="ECO:0000259" key="3">
    <source>
        <dbReference type="PROSITE" id="PS51781"/>
    </source>
</evidence>
<dbReference type="InterPro" id="IPR023346">
    <property type="entry name" value="Lysozyme-like_dom_sf"/>
</dbReference>
<dbReference type="InterPro" id="IPR052354">
    <property type="entry name" value="Cell_Wall_Dynamics_Protein"/>
</dbReference>
<dbReference type="OrthoDB" id="9810670at2"/>
<dbReference type="PANTHER" id="PTHR34408">
    <property type="entry name" value="FAMILY PROTEIN, PUTATIVE-RELATED"/>
    <property type="match status" value="1"/>
</dbReference>
<feature type="domain" description="SH3b" evidence="3">
    <location>
        <begin position="203"/>
        <end position="266"/>
    </location>
</feature>
<proteinExistence type="predicted"/>
<evidence type="ECO:0000256" key="2">
    <source>
        <dbReference type="SAM" id="SignalP"/>
    </source>
</evidence>
<keyword evidence="5" id="KW-1185">Reference proteome</keyword>
<evidence type="ECO:0000313" key="5">
    <source>
        <dbReference type="Proteomes" id="UP000558113"/>
    </source>
</evidence>
<dbReference type="InterPro" id="IPR003646">
    <property type="entry name" value="SH3-like_bac-type"/>
</dbReference>
<dbReference type="Gene3D" id="1.20.141.10">
    <property type="entry name" value="Chitosanase, subunit A, domain 1"/>
    <property type="match status" value="1"/>
</dbReference>
<accession>A0A7X4YT81</accession>
<dbReference type="Proteomes" id="UP000558113">
    <property type="component" value="Unassembled WGS sequence"/>
</dbReference>
<dbReference type="SMART" id="SM00287">
    <property type="entry name" value="SH3b"/>
    <property type="match status" value="3"/>
</dbReference>
<feature type="region of interest" description="Disordered" evidence="1">
    <location>
        <begin position="350"/>
        <end position="382"/>
    </location>
</feature>
<dbReference type="InterPro" id="IPR009045">
    <property type="entry name" value="Zn_M74/Hedgehog-like"/>
</dbReference>
<dbReference type="SUPFAM" id="SSF53955">
    <property type="entry name" value="Lysozyme-like"/>
    <property type="match status" value="1"/>
</dbReference>
<feature type="signal peptide" evidence="2">
    <location>
        <begin position="1"/>
        <end position="22"/>
    </location>
</feature>
<dbReference type="EMBL" id="JAAAMU010000016">
    <property type="protein sequence ID" value="NBC72131.1"/>
    <property type="molecule type" value="Genomic_DNA"/>
</dbReference>
<dbReference type="Gene3D" id="2.30.30.40">
    <property type="entry name" value="SH3 Domains"/>
    <property type="match status" value="3"/>
</dbReference>
<feature type="compositionally biased region" description="Pro residues" evidence="1">
    <location>
        <begin position="354"/>
        <end position="370"/>
    </location>
</feature>
<dbReference type="Gene3D" id="3.30.1380.10">
    <property type="match status" value="1"/>
</dbReference>
<dbReference type="PROSITE" id="PS51781">
    <property type="entry name" value="SH3B"/>
    <property type="match status" value="2"/>
</dbReference>
<comment type="caution">
    <text evidence="4">The sequence shown here is derived from an EMBL/GenBank/DDBJ whole genome shotgun (WGS) entry which is preliminary data.</text>
</comment>
<dbReference type="SUPFAM" id="SSF55166">
    <property type="entry name" value="Hedgehog/DD-peptidase"/>
    <property type="match status" value="1"/>
</dbReference>
<evidence type="ECO:0000256" key="1">
    <source>
        <dbReference type="SAM" id="MobiDB-lite"/>
    </source>
</evidence>
<dbReference type="Pfam" id="PF08239">
    <property type="entry name" value="SH3_3"/>
    <property type="match status" value="3"/>
</dbReference>
<sequence>MRKALKIMLAGMVVISALPVLQGKTAEAAAAPICPGMSVMSDPLALSMEAGSTVIWDGVTPALLEAKKKYEQLLSERGWKITYNSAYRPFEYQRHLKEIVSAPLNACKSGEKAKHALGTEVAAANYEAPHTKGIAFDASVTDEKGNALNGMTFVSPLLTEVAARAGLGFTLQSTDGVHHELMLVVGSNPPAPGQQSLPEKKIGTGLVVTTSGNLNIRSQASAVGAIVGSASRGSSVNVYGIEGDWYLIQTGSVAGYVSKDYLKYVPATPISDSPKEPSLPAAKIGTGTVVTQSANLNIRSQPSTDGTVVARVRTGVSLDVYKSEQAWYLVKTGAIVGYASKDYVKFVPAATATPSPPPTKTPPTKTPPAKTPESGGQTQPGLPDAKIGTGLIVTQSGAINVRSQASAGGAVISSVNKGATVDVYKIAGDWYLIRSGSVTGYVSKAYVRVVTLASAPPASTSAIKLASQATFAKIYRFTMEKEGLLTNKSYDSGAKTNRGITQSEYSQYLKKKGLRDKSVAQIQDAEAYDIYYNAYWLAVGADRMSEKLAIVMFDTLVNMGYGSSGDTGGAVKFLQQALGVKADGDWGAATESAFLKQPLEKHDALARQVLQSRLDYRYARVKQDIAQQKFLAGWINRDYALRAFVGLK</sequence>
<dbReference type="Pfam" id="PF09374">
    <property type="entry name" value="PG_binding_3"/>
    <property type="match status" value="1"/>
</dbReference>
<dbReference type="RefSeq" id="WP_161702795.1">
    <property type="nucleotide sequence ID" value="NZ_JAAAMU010000016.1"/>
</dbReference>
<dbReference type="InterPro" id="IPR018537">
    <property type="entry name" value="Peptidoglycan-bd_3"/>
</dbReference>